<comment type="function">
    <text evidence="8">Catalyzes the condensation of pantoate with beta-alanine in an ATP-dependent reaction via a pantoyl-adenylate intermediate.</text>
</comment>
<dbReference type="GO" id="GO:0005524">
    <property type="term" value="F:ATP binding"/>
    <property type="evidence" value="ECO:0007669"/>
    <property type="project" value="UniProtKB-KW"/>
</dbReference>
<evidence type="ECO:0000256" key="5">
    <source>
        <dbReference type="ARBA" id="ARBA00022741"/>
    </source>
</evidence>
<evidence type="ECO:0000256" key="2">
    <source>
        <dbReference type="ARBA" id="ARBA00009256"/>
    </source>
</evidence>
<evidence type="ECO:0000256" key="8">
    <source>
        <dbReference type="HAMAP-Rule" id="MF_00158"/>
    </source>
</evidence>
<dbReference type="GO" id="GO:0005829">
    <property type="term" value="C:cytosol"/>
    <property type="evidence" value="ECO:0007669"/>
    <property type="project" value="TreeGrafter"/>
</dbReference>
<sequence length="282" mass="31131">MNTVYSIADVREYVRTARAAGQRIAFVPTMGNLHKGHLTLVHKAREHADLVIVSIYVNPLQFGASEDLESYPRTLAEDQAQLKDEKVDLLFAPSSNEIYPHGMEHHTNVSVDCLSNMHCGKSRPGHFTGVATIVCKLFNIVQPDVAVFGVKDFQQLAVIRQMVEDLYMPVEIIGADIARDSRGLALSSRNGYLSDAELDIAPSLYRVLCEAREQILQGVSYDLILRDALAKLAQAGLKPDYIDICSQHSLQPASAQDRELVILAAAHLGRARLIDNVTLTLD</sequence>
<dbReference type="PANTHER" id="PTHR21299:SF1">
    <property type="entry name" value="PANTOATE--BETA-ALANINE LIGASE"/>
    <property type="match status" value="1"/>
</dbReference>
<comment type="caution">
    <text evidence="9">The sequence shown here is derived from an EMBL/GenBank/DDBJ whole genome shotgun (WGS) entry which is preliminary data.</text>
</comment>
<dbReference type="PANTHER" id="PTHR21299">
    <property type="entry name" value="CYTIDYLATE KINASE/PANTOATE-BETA-ALANINE LIGASE"/>
    <property type="match status" value="1"/>
</dbReference>
<dbReference type="InterPro" id="IPR003721">
    <property type="entry name" value="Pantoate_ligase"/>
</dbReference>
<dbReference type="CDD" id="cd00560">
    <property type="entry name" value="PanC"/>
    <property type="match status" value="1"/>
</dbReference>
<keyword evidence="6 8" id="KW-0067">ATP-binding</keyword>
<dbReference type="NCBIfam" id="TIGR00125">
    <property type="entry name" value="cyt_tran_rel"/>
    <property type="match status" value="1"/>
</dbReference>
<organism evidence="9 10">
    <name type="scientific">Aestuariirhabdus litorea</name>
    <dbReference type="NCBI Taxonomy" id="2528527"/>
    <lineage>
        <taxon>Bacteria</taxon>
        <taxon>Pseudomonadati</taxon>
        <taxon>Pseudomonadota</taxon>
        <taxon>Gammaproteobacteria</taxon>
        <taxon>Oceanospirillales</taxon>
        <taxon>Aestuariirhabdaceae</taxon>
        <taxon>Aestuariirhabdus</taxon>
    </lineage>
</organism>
<dbReference type="Pfam" id="PF02569">
    <property type="entry name" value="Pantoate_ligase"/>
    <property type="match status" value="1"/>
</dbReference>
<dbReference type="Gene3D" id="3.30.1300.10">
    <property type="entry name" value="Pantoate-beta-alanine ligase, C-terminal domain"/>
    <property type="match status" value="1"/>
</dbReference>
<dbReference type="InterPro" id="IPR042176">
    <property type="entry name" value="Pantoate_ligase_C"/>
</dbReference>
<comment type="similarity">
    <text evidence="2 8">Belongs to the pantothenate synthetase family.</text>
</comment>
<dbReference type="GO" id="GO:0015940">
    <property type="term" value="P:pantothenate biosynthetic process"/>
    <property type="evidence" value="ECO:0007669"/>
    <property type="project" value="UniProtKB-UniRule"/>
</dbReference>
<feature type="binding site" evidence="8">
    <location>
        <begin position="186"/>
        <end position="189"/>
    </location>
    <ligand>
        <name>ATP</name>
        <dbReference type="ChEBI" id="CHEBI:30616"/>
    </ligand>
</feature>
<accession>A0A3P3VIS1</accession>
<feature type="binding site" evidence="8">
    <location>
        <position position="61"/>
    </location>
    <ligand>
        <name>beta-alanine</name>
        <dbReference type="ChEBI" id="CHEBI:57966"/>
    </ligand>
</feature>
<keyword evidence="4 8" id="KW-0566">Pantothenate biosynthesis</keyword>
<feature type="binding site" evidence="8">
    <location>
        <position position="178"/>
    </location>
    <ligand>
        <name>ATP</name>
        <dbReference type="ChEBI" id="CHEBI:30616"/>
    </ligand>
</feature>
<protein>
    <recommendedName>
        <fullName evidence="8">Pantothenate synthetase</fullName>
        <shortName evidence="8">PS</shortName>
        <ecNumber evidence="8">6.3.2.1</ecNumber>
    </recommendedName>
    <alternativeName>
        <fullName evidence="8">Pantoate--beta-alanine ligase</fullName>
    </alternativeName>
    <alternativeName>
        <fullName evidence="8">Pantoate-activating enzyme</fullName>
    </alternativeName>
</protein>
<comment type="subcellular location">
    <subcellularLocation>
        <location evidence="8">Cytoplasm</location>
    </subcellularLocation>
</comment>
<feature type="active site" description="Proton donor" evidence="8">
    <location>
        <position position="37"/>
    </location>
</feature>
<proteinExistence type="inferred from homology"/>
<feature type="binding site" evidence="8">
    <location>
        <position position="61"/>
    </location>
    <ligand>
        <name>(R)-pantoate</name>
        <dbReference type="ChEBI" id="CHEBI:15980"/>
    </ligand>
</feature>
<comment type="miscellaneous">
    <text evidence="8">The reaction proceeds by a bi uni uni bi ping pong mechanism.</text>
</comment>
<comment type="subunit">
    <text evidence="8">Homodimer.</text>
</comment>
<reference evidence="9 10" key="1">
    <citation type="submission" date="2018-08" db="EMBL/GenBank/DDBJ databases">
        <authorList>
            <person name="Khan S.A."/>
        </authorList>
    </citation>
    <scope>NUCLEOTIDE SEQUENCE [LARGE SCALE GENOMIC DNA]</scope>
    <source>
        <strain evidence="9 10">GTF-13</strain>
    </source>
</reference>
<dbReference type="Proteomes" id="UP000280792">
    <property type="component" value="Unassembled WGS sequence"/>
</dbReference>
<evidence type="ECO:0000313" key="9">
    <source>
        <dbReference type="EMBL" id="RRJ82254.1"/>
    </source>
</evidence>
<dbReference type="HAMAP" id="MF_00158">
    <property type="entry name" value="PanC"/>
    <property type="match status" value="1"/>
</dbReference>
<evidence type="ECO:0000256" key="3">
    <source>
        <dbReference type="ARBA" id="ARBA00022598"/>
    </source>
</evidence>
<evidence type="ECO:0000313" key="10">
    <source>
        <dbReference type="Proteomes" id="UP000280792"/>
    </source>
</evidence>
<feature type="binding site" evidence="8">
    <location>
        <begin position="149"/>
        <end position="152"/>
    </location>
    <ligand>
        <name>ATP</name>
        <dbReference type="ChEBI" id="CHEBI:30616"/>
    </ligand>
</feature>
<gene>
    <name evidence="8" type="primary">panC</name>
    <name evidence="9" type="ORF">D0544_10215</name>
</gene>
<dbReference type="AlphaFoldDB" id="A0A3P3VIS1"/>
<keyword evidence="8" id="KW-0963">Cytoplasm</keyword>
<dbReference type="UniPathway" id="UPA00028">
    <property type="reaction ID" value="UER00005"/>
</dbReference>
<feature type="binding site" evidence="8">
    <location>
        <position position="155"/>
    </location>
    <ligand>
        <name>(R)-pantoate</name>
        <dbReference type="ChEBI" id="CHEBI:15980"/>
    </ligand>
</feature>
<dbReference type="FunFam" id="3.40.50.620:FF:000013">
    <property type="entry name" value="Pantothenate synthetase"/>
    <property type="match status" value="1"/>
</dbReference>
<evidence type="ECO:0000256" key="1">
    <source>
        <dbReference type="ARBA" id="ARBA00004990"/>
    </source>
</evidence>
<evidence type="ECO:0000256" key="7">
    <source>
        <dbReference type="ARBA" id="ARBA00048258"/>
    </source>
</evidence>
<name>A0A3P3VIS1_9GAMM</name>
<dbReference type="InterPro" id="IPR014729">
    <property type="entry name" value="Rossmann-like_a/b/a_fold"/>
</dbReference>
<dbReference type="NCBIfam" id="TIGR00018">
    <property type="entry name" value="panC"/>
    <property type="match status" value="1"/>
</dbReference>
<evidence type="ECO:0000256" key="4">
    <source>
        <dbReference type="ARBA" id="ARBA00022655"/>
    </source>
</evidence>
<dbReference type="EMBL" id="QWEZ01000002">
    <property type="protein sequence ID" value="RRJ82254.1"/>
    <property type="molecule type" value="Genomic_DNA"/>
</dbReference>
<reference evidence="9 10" key="2">
    <citation type="submission" date="2018-12" db="EMBL/GenBank/DDBJ databases">
        <title>Simiduia agarivorans gen. nov., sp. nov., a marine, agarolytic bacterium isolated from shallow coastal water from Keelung, Taiwan.</title>
        <authorList>
            <person name="Shieh W.Y."/>
        </authorList>
    </citation>
    <scope>NUCLEOTIDE SEQUENCE [LARGE SCALE GENOMIC DNA]</scope>
    <source>
        <strain evidence="9 10">GTF-13</strain>
    </source>
</reference>
<feature type="binding site" evidence="8">
    <location>
        <begin position="30"/>
        <end position="37"/>
    </location>
    <ligand>
        <name>ATP</name>
        <dbReference type="ChEBI" id="CHEBI:30616"/>
    </ligand>
</feature>
<dbReference type="Gene3D" id="3.40.50.620">
    <property type="entry name" value="HUPs"/>
    <property type="match status" value="1"/>
</dbReference>
<dbReference type="EC" id="6.3.2.1" evidence="8"/>
<keyword evidence="3 8" id="KW-0436">Ligase</keyword>
<comment type="catalytic activity">
    <reaction evidence="7 8">
        <text>(R)-pantoate + beta-alanine + ATP = (R)-pantothenate + AMP + diphosphate + H(+)</text>
        <dbReference type="Rhea" id="RHEA:10912"/>
        <dbReference type="ChEBI" id="CHEBI:15378"/>
        <dbReference type="ChEBI" id="CHEBI:15980"/>
        <dbReference type="ChEBI" id="CHEBI:29032"/>
        <dbReference type="ChEBI" id="CHEBI:30616"/>
        <dbReference type="ChEBI" id="CHEBI:33019"/>
        <dbReference type="ChEBI" id="CHEBI:57966"/>
        <dbReference type="ChEBI" id="CHEBI:456215"/>
        <dbReference type="EC" id="6.3.2.1"/>
    </reaction>
</comment>
<dbReference type="SUPFAM" id="SSF52374">
    <property type="entry name" value="Nucleotidylyl transferase"/>
    <property type="match status" value="1"/>
</dbReference>
<keyword evidence="5 8" id="KW-0547">Nucleotide-binding</keyword>
<dbReference type="InterPro" id="IPR004821">
    <property type="entry name" value="Cyt_trans-like"/>
</dbReference>
<dbReference type="GO" id="GO:0004592">
    <property type="term" value="F:pantoate-beta-alanine ligase activity"/>
    <property type="evidence" value="ECO:0007669"/>
    <property type="project" value="UniProtKB-UniRule"/>
</dbReference>
<keyword evidence="10" id="KW-1185">Reference proteome</keyword>
<comment type="pathway">
    <text evidence="1 8">Cofactor biosynthesis; (R)-pantothenate biosynthesis; (R)-pantothenate from (R)-pantoate and beta-alanine: step 1/1.</text>
</comment>
<evidence type="ECO:0000256" key="6">
    <source>
        <dbReference type="ARBA" id="ARBA00022840"/>
    </source>
</evidence>
<dbReference type="RefSeq" id="WP_125015967.1">
    <property type="nucleotide sequence ID" value="NZ_QWEZ01000002.1"/>
</dbReference>